<gene>
    <name evidence="2" type="ORF">GCM10010981_31820</name>
</gene>
<dbReference type="Proteomes" id="UP000620046">
    <property type="component" value="Unassembled WGS sequence"/>
</dbReference>
<protein>
    <submittedName>
        <fullName evidence="2">Uncharacterized protein</fullName>
    </submittedName>
</protein>
<name>A0ABQ1GAX4_9GAMM</name>
<accession>A0ABQ1GAX4</accession>
<sequence length="182" mass="20730">MTTPKSLAKSEDSTPSNVVPFRPIRGNTRRLGAHPGGSWGVQTPTFEENAIEREPPEHRLARRIERVLGALLYHAMLESGDLRDSNCFSIDDRVNQLVTRDRLIAIAHAAIYLDLTADLTHLAATVIVFELQAQSQWWNRMQRPFSAHRRQINHDTLAIARLLAWDMDALKVRPIDKFAKFL</sequence>
<comment type="caution">
    <text evidence="2">The sequence shown here is derived from an EMBL/GenBank/DDBJ whole genome shotgun (WGS) entry which is preliminary data.</text>
</comment>
<feature type="region of interest" description="Disordered" evidence="1">
    <location>
        <begin position="1"/>
        <end position="27"/>
    </location>
</feature>
<dbReference type="EMBL" id="BMJA01000002">
    <property type="protein sequence ID" value="GGA40191.1"/>
    <property type="molecule type" value="Genomic_DNA"/>
</dbReference>
<proteinExistence type="predicted"/>
<dbReference type="RefSeq" id="WP_188795357.1">
    <property type="nucleotide sequence ID" value="NZ_BMJA01000002.1"/>
</dbReference>
<organism evidence="2 3">
    <name type="scientific">Dyella nitratireducens</name>
    <dbReference type="NCBI Taxonomy" id="1849580"/>
    <lineage>
        <taxon>Bacteria</taxon>
        <taxon>Pseudomonadati</taxon>
        <taxon>Pseudomonadota</taxon>
        <taxon>Gammaproteobacteria</taxon>
        <taxon>Lysobacterales</taxon>
        <taxon>Rhodanobacteraceae</taxon>
        <taxon>Dyella</taxon>
    </lineage>
</organism>
<keyword evidence="3" id="KW-1185">Reference proteome</keyword>
<reference evidence="3" key="1">
    <citation type="journal article" date="2019" name="Int. J. Syst. Evol. Microbiol.">
        <title>The Global Catalogue of Microorganisms (GCM) 10K type strain sequencing project: providing services to taxonomists for standard genome sequencing and annotation.</title>
        <authorList>
            <consortium name="The Broad Institute Genomics Platform"/>
            <consortium name="The Broad Institute Genome Sequencing Center for Infectious Disease"/>
            <person name="Wu L."/>
            <person name="Ma J."/>
        </authorList>
    </citation>
    <scope>NUCLEOTIDE SEQUENCE [LARGE SCALE GENOMIC DNA]</scope>
    <source>
        <strain evidence="3">CGMCC 1.15439</strain>
    </source>
</reference>
<evidence type="ECO:0000313" key="3">
    <source>
        <dbReference type="Proteomes" id="UP000620046"/>
    </source>
</evidence>
<evidence type="ECO:0000313" key="2">
    <source>
        <dbReference type="EMBL" id="GGA40191.1"/>
    </source>
</evidence>
<evidence type="ECO:0000256" key="1">
    <source>
        <dbReference type="SAM" id="MobiDB-lite"/>
    </source>
</evidence>